<name>A0AC61SA93_9EURY</name>
<protein>
    <submittedName>
        <fullName evidence="1">Uncharacterized protein</fullName>
    </submittedName>
</protein>
<sequence>MNSNKKSATILEDSKINVRIILAVLWVSHFLLWTFGDMLSLLQGISEPVANELLLFVAVPLAMIQTLMSLFSLIGKPKVIRWVNIGFASVFIVFNVGFLIEAHTGWEYLLGGAYLLFNVLIIGYAWKWPRQKN</sequence>
<proteinExistence type="predicted"/>
<dbReference type="Proteomes" id="UP000315423">
    <property type="component" value="Unassembled WGS sequence"/>
</dbReference>
<gene>
    <name evidence="1" type="ORF">C5S46_05575</name>
</gene>
<evidence type="ECO:0000313" key="1">
    <source>
        <dbReference type="EMBL" id="TKY91485.1"/>
    </source>
</evidence>
<organism evidence="1 2">
    <name type="scientific">Candidatus Methanomarinus sp</name>
    <dbReference type="NCBI Taxonomy" id="3386244"/>
    <lineage>
        <taxon>Archaea</taxon>
        <taxon>Methanobacteriati</taxon>
        <taxon>Methanobacteriota</taxon>
        <taxon>Stenosarchaea group</taxon>
        <taxon>Methanomicrobia</taxon>
        <taxon>Methanosarcinales</taxon>
        <taxon>ANME-2 cluster</taxon>
        <taxon>Candidatus Methanocomedenaceae</taxon>
        <taxon>Candidatus Methanomarinus</taxon>
    </lineage>
</organism>
<reference evidence="1" key="1">
    <citation type="submission" date="2018-09" db="EMBL/GenBank/DDBJ databases">
        <title>A genomic encyclopedia of anaerobic methanotrophic archaea.</title>
        <authorList>
            <person name="Skennerton C.T."/>
            <person name="Chadwick G.L."/>
            <person name="Laso-Perez R."/>
            <person name="Leu A.O."/>
            <person name="Speth D.R."/>
            <person name="Yu H."/>
            <person name="Morgan-Lang C."/>
            <person name="Hatzenpichler R."/>
            <person name="Goudeau D."/>
            <person name="Malmstrom R."/>
            <person name="Woyke T."/>
            <person name="Hallam S."/>
            <person name="Tyson G.W."/>
            <person name="Wegener G."/>
            <person name="Boetius A."/>
            <person name="Orphan V.J."/>
        </authorList>
    </citation>
    <scope>NUCLEOTIDE SEQUENCE</scope>
    <source>
        <strain evidence="1">CONS3730D10UFb2</strain>
    </source>
</reference>
<dbReference type="EMBL" id="QYBA01000187">
    <property type="protein sequence ID" value="TKY91485.1"/>
    <property type="molecule type" value="Genomic_DNA"/>
</dbReference>
<accession>A0AC61SA93</accession>
<comment type="caution">
    <text evidence="1">The sequence shown here is derived from an EMBL/GenBank/DDBJ whole genome shotgun (WGS) entry which is preliminary data.</text>
</comment>
<evidence type="ECO:0000313" key="2">
    <source>
        <dbReference type="Proteomes" id="UP000315423"/>
    </source>
</evidence>